<keyword evidence="3" id="KW-1185">Reference proteome</keyword>
<evidence type="ECO:0000313" key="2">
    <source>
        <dbReference type="EMBL" id="PCH41440.1"/>
    </source>
</evidence>
<proteinExistence type="predicted"/>
<dbReference type="OMA" id="LGHYTWP"/>
<organism evidence="2 3">
    <name type="scientific">Wolfiporia cocos (strain MD-104)</name>
    <name type="common">Brown rot fungus</name>
    <dbReference type="NCBI Taxonomy" id="742152"/>
    <lineage>
        <taxon>Eukaryota</taxon>
        <taxon>Fungi</taxon>
        <taxon>Dikarya</taxon>
        <taxon>Basidiomycota</taxon>
        <taxon>Agaricomycotina</taxon>
        <taxon>Agaricomycetes</taxon>
        <taxon>Polyporales</taxon>
        <taxon>Phaeolaceae</taxon>
        <taxon>Wolfiporia</taxon>
    </lineage>
</organism>
<evidence type="ECO:0008006" key="4">
    <source>
        <dbReference type="Google" id="ProtNLM"/>
    </source>
</evidence>
<dbReference type="OrthoDB" id="3356019at2759"/>
<reference evidence="2 3" key="1">
    <citation type="journal article" date="2012" name="Science">
        <title>The Paleozoic origin of enzymatic lignin decomposition reconstructed from 31 fungal genomes.</title>
        <authorList>
            <person name="Floudas D."/>
            <person name="Binder M."/>
            <person name="Riley R."/>
            <person name="Barry K."/>
            <person name="Blanchette R.A."/>
            <person name="Henrissat B."/>
            <person name="Martinez A.T."/>
            <person name="Otillar R."/>
            <person name="Spatafora J.W."/>
            <person name="Yadav J.S."/>
            <person name="Aerts A."/>
            <person name="Benoit I."/>
            <person name="Boyd A."/>
            <person name="Carlson A."/>
            <person name="Copeland A."/>
            <person name="Coutinho P.M."/>
            <person name="de Vries R.P."/>
            <person name="Ferreira P."/>
            <person name="Findley K."/>
            <person name="Foster B."/>
            <person name="Gaskell J."/>
            <person name="Glotzer D."/>
            <person name="Gorecki P."/>
            <person name="Heitman J."/>
            <person name="Hesse C."/>
            <person name="Hori C."/>
            <person name="Igarashi K."/>
            <person name="Jurgens J.A."/>
            <person name="Kallen N."/>
            <person name="Kersten P."/>
            <person name="Kohler A."/>
            <person name="Kuees U."/>
            <person name="Kumar T.K.A."/>
            <person name="Kuo A."/>
            <person name="LaButti K."/>
            <person name="Larrondo L.F."/>
            <person name="Lindquist E."/>
            <person name="Ling A."/>
            <person name="Lombard V."/>
            <person name="Lucas S."/>
            <person name="Lundell T."/>
            <person name="Martin R."/>
            <person name="McLaughlin D.J."/>
            <person name="Morgenstern I."/>
            <person name="Morin E."/>
            <person name="Murat C."/>
            <person name="Nagy L.G."/>
            <person name="Nolan M."/>
            <person name="Ohm R.A."/>
            <person name="Patyshakuliyeva A."/>
            <person name="Rokas A."/>
            <person name="Ruiz-Duenas F.J."/>
            <person name="Sabat G."/>
            <person name="Salamov A."/>
            <person name="Samejima M."/>
            <person name="Schmutz J."/>
            <person name="Slot J.C."/>
            <person name="St John F."/>
            <person name="Stenlid J."/>
            <person name="Sun H."/>
            <person name="Sun S."/>
            <person name="Syed K."/>
            <person name="Tsang A."/>
            <person name="Wiebenga A."/>
            <person name="Young D."/>
            <person name="Pisabarro A."/>
            <person name="Eastwood D.C."/>
            <person name="Martin F."/>
            <person name="Cullen D."/>
            <person name="Grigoriev I.V."/>
            <person name="Hibbett D.S."/>
        </authorList>
    </citation>
    <scope>NUCLEOTIDE SEQUENCE [LARGE SCALE GENOMIC DNA]</scope>
    <source>
        <strain evidence="2 3">MD-104</strain>
    </source>
</reference>
<accession>A0A2H3JGX5</accession>
<dbReference type="EMBL" id="KB468113">
    <property type="protein sequence ID" value="PCH41440.1"/>
    <property type="molecule type" value="Genomic_DNA"/>
</dbReference>
<dbReference type="Proteomes" id="UP000218811">
    <property type="component" value="Unassembled WGS sequence"/>
</dbReference>
<sequence>MDRATRNEDVQRAYEIQANAAVAGAARFSAVGTGLAILGHYTWPAFRRQTLPFKCFLVSISTVFGLVIGAENALMAHEAERRQTETALRKEARIDLARRGLVATETEIAKWRAARIAEQQAQSGEGTTS</sequence>
<keyword evidence="1" id="KW-1133">Transmembrane helix</keyword>
<feature type="transmembrane region" description="Helical" evidence="1">
    <location>
        <begin position="51"/>
        <end position="74"/>
    </location>
</feature>
<gene>
    <name evidence="2" type="ORF">WOLCODRAFT_137390</name>
</gene>
<keyword evidence="1" id="KW-0472">Membrane</keyword>
<feature type="transmembrane region" description="Helical" evidence="1">
    <location>
        <begin position="20"/>
        <end position="39"/>
    </location>
</feature>
<name>A0A2H3JGX5_WOLCO</name>
<protein>
    <recommendedName>
        <fullName evidence="4">HIG1 domain-containing protein</fullName>
    </recommendedName>
</protein>
<evidence type="ECO:0000313" key="3">
    <source>
        <dbReference type="Proteomes" id="UP000218811"/>
    </source>
</evidence>
<dbReference type="AlphaFoldDB" id="A0A2H3JGX5"/>
<evidence type="ECO:0000256" key="1">
    <source>
        <dbReference type="SAM" id="Phobius"/>
    </source>
</evidence>
<keyword evidence="1" id="KW-0812">Transmembrane</keyword>